<dbReference type="AlphaFoldDB" id="A0A8S0UAN3"/>
<evidence type="ECO:0000313" key="3">
    <source>
        <dbReference type="Proteomes" id="UP000594638"/>
    </source>
</evidence>
<dbReference type="EMBL" id="CACTIH010007510">
    <property type="protein sequence ID" value="CAA3014871.1"/>
    <property type="molecule type" value="Genomic_DNA"/>
</dbReference>
<feature type="region of interest" description="Disordered" evidence="1">
    <location>
        <begin position="138"/>
        <end position="191"/>
    </location>
</feature>
<dbReference type="Proteomes" id="UP000594638">
    <property type="component" value="Unassembled WGS sequence"/>
</dbReference>
<sequence length="218" mass="24977">MASSSGERISGGFFESTNMARIYVEAGLPPPFQHSESWRQWAPHTAVDRFELQPCELAIVKAIYELSPEKRFFKIVIGRRSLFVTNLLMTTKEQHDRKEYVKLDMFFMGRLAEEKKKKPLGTSSSTYKNQRDELAKLSKLNLPHPLEKKREEKGKEKIEPSGGERKRRLVISRNEGTPPPPKRQTTIDESLKKPIKVEPISALKIIKLEEVAKEKGAC</sequence>
<protein>
    <submittedName>
        <fullName evidence="2">RNA polymerase sigma factor sigF, chloroplastic</fullName>
    </submittedName>
</protein>
<evidence type="ECO:0000256" key="1">
    <source>
        <dbReference type="SAM" id="MobiDB-lite"/>
    </source>
</evidence>
<reference evidence="2 3" key="1">
    <citation type="submission" date="2019-12" db="EMBL/GenBank/DDBJ databases">
        <authorList>
            <person name="Alioto T."/>
            <person name="Alioto T."/>
            <person name="Gomez Garrido J."/>
        </authorList>
    </citation>
    <scope>NUCLEOTIDE SEQUENCE [LARGE SCALE GENOMIC DNA]</scope>
</reference>
<feature type="compositionally biased region" description="Basic and acidic residues" evidence="1">
    <location>
        <begin position="145"/>
        <end position="164"/>
    </location>
</feature>
<comment type="caution">
    <text evidence="2">The sequence shown here is derived from an EMBL/GenBank/DDBJ whole genome shotgun (WGS) entry which is preliminary data.</text>
</comment>
<organism evidence="2 3">
    <name type="scientific">Olea europaea subsp. europaea</name>
    <dbReference type="NCBI Taxonomy" id="158383"/>
    <lineage>
        <taxon>Eukaryota</taxon>
        <taxon>Viridiplantae</taxon>
        <taxon>Streptophyta</taxon>
        <taxon>Embryophyta</taxon>
        <taxon>Tracheophyta</taxon>
        <taxon>Spermatophyta</taxon>
        <taxon>Magnoliopsida</taxon>
        <taxon>eudicotyledons</taxon>
        <taxon>Gunneridae</taxon>
        <taxon>Pentapetalae</taxon>
        <taxon>asterids</taxon>
        <taxon>lamiids</taxon>
        <taxon>Lamiales</taxon>
        <taxon>Oleaceae</taxon>
        <taxon>Oleeae</taxon>
        <taxon>Olea</taxon>
    </lineage>
</organism>
<gene>
    <name evidence="2" type="ORF">OLEA9_A037272</name>
</gene>
<proteinExistence type="predicted"/>
<name>A0A8S0UAN3_OLEEU</name>
<accession>A0A8S0UAN3</accession>
<keyword evidence="3" id="KW-1185">Reference proteome</keyword>
<dbReference type="Gramene" id="OE9A037272T1">
    <property type="protein sequence ID" value="OE9A037272C1"/>
    <property type="gene ID" value="OE9A037272"/>
</dbReference>
<evidence type="ECO:0000313" key="2">
    <source>
        <dbReference type="EMBL" id="CAA3014871.1"/>
    </source>
</evidence>